<gene>
    <name evidence="2" type="ORF">roselon_03267</name>
</gene>
<accession>W8S5N1</accession>
<evidence type="ECO:0000313" key="3">
    <source>
        <dbReference type="Proteomes" id="UP000019593"/>
    </source>
</evidence>
<dbReference type="AlphaFoldDB" id="W8S5N1"/>
<dbReference type="RefSeq" id="WP_025313167.1">
    <property type="nucleotide sequence ID" value="NZ_CP004372.1"/>
</dbReference>
<evidence type="ECO:0000256" key="1">
    <source>
        <dbReference type="SAM" id="MobiDB-lite"/>
    </source>
</evidence>
<name>W8S5N1_9RHOB</name>
<sequence>MNTNDKTSSGAVPEDDADQAHTELRRSGGRSETDDAPAKPRPRSKVMPKELDDDDDDLFNDMPV</sequence>
<protein>
    <submittedName>
        <fullName evidence="2">Uncharacterized protein</fullName>
    </submittedName>
</protein>
<organism evidence="2 3">
    <name type="scientific">Roseicyclus elongatus DSM 19469</name>
    <dbReference type="NCBI Taxonomy" id="1294273"/>
    <lineage>
        <taxon>Bacteria</taxon>
        <taxon>Pseudomonadati</taxon>
        <taxon>Pseudomonadota</taxon>
        <taxon>Alphaproteobacteria</taxon>
        <taxon>Rhodobacterales</taxon>
        <taxon>Roseobacteraceae</taxon>
        <taxon>Roseicyclus</taxon>
    </lineage>
</organism>
<dbReference type="KEGG" id="red:roselon_03267"/>
<feature type="compositionally biased region" description="Polar residues" evidence="1">
    <location>
        <begin position="1"/>
        <end position="10"/>
    </location>
</feature>
<feature type="region of interest" description="Disordered" evidence="1">
    <location>
        <begin position="1"/>
        <end position="64"/>
    </location>
</feature>
<feature type="compositionally biased region" description="Acidic residues" evidence="1">
    <location>
        <begin position="51"/>
        <end position="64"/>
    </location>
</feature>
<reference evidence="2 3" key="1">
    <citation type="submission" date="2013-03" db="EMBL/GenBank/DDBJ databases">
        <authorList>
            <person name="Fiebig A."/>
            <person name="Goeker M."/>
            <person name="Klenk H.-P.P."/>
        </authorList>
    </citation>
    <scope>NUCLEOTIDE SEQUENCE [LARGE SCALE GENOMIC DNA]</scope>
    <source>
        <strain evidence="3">DSM 19469</strain>
    </source>
</reference>
<feature type="compositionally biased region" description="Basic and acidic residues" evidence="1">
    <location>
        <begin position="18"/>
        <end position="38"/>
    </location>
</feature>
<proteinExistence type="predicted"/>
<keyword evidence="3" id="KW-1185">Reference proteome</keyword>
<dbReference type="EMBL" id="CP004372">
    <property type="protein sequence ID" value="AHM05527.1"/>
    <property type="molecule type" value="Genomic_DNA"/>
</dbReference>
<dbReference type="Proteomes" id="UP000019593">
    <property type="component" value="Chromosome"/>
</dbReference>
<dbReference type="HOGENOM" id="CLU_2865029_0_0_5"/>
<evidence type="ECO:0000313" key="2">
    <source>
        <dbReference type="EMBL" id="AHM05527.1"/>
    </source>
</evidence>